<proteinExistence type="predicted"/>
<protein>
    <submittedName>
        <fullName evidence="2">DUF1659 domain-containing protein</fullName>
    </submittedName>
</protein>
<dbReference type="AlphaFoldDB" id="A0A4P6UWW0"/>
<dbReference type="RefSeq" id="WP_208649872.1">
    <property type="nucleotide sequence ID" value="NZ_CP036528.1"/>
</dbReference>
<organism evidence="2 3">
    <name type="scientific">Ureibacillus thermophilus</name>
    <dbReference type="NCBI Taxonomy" id="367743"/>
    <lineage>
        <taxon>Bacteria</taxon>
        <taxon>Bacillati</taxon>
        <taxon>Bacillota</taxon>
        <taxon>Bacilli</taxon>
        <taxon>Bacillales</taxon>
        <taxon>Caryophanaceae</taxon>
        <taxon>Ureibacillus</taxon>
    </lineage>
</organism>
<accession>A0A4P6UWW0</accession>
<gene>
    <name evidence="2" type="ORF">DKZ56_10110</name>
</gene>
<dbReference type="InterPro" id="IPR012454">
    <property type="entry name" value="DUF1659"/>
</dbReference>
<evidence type="ECO:0000313" key="3">
    <source>
        <dbReference type="Proteomes" id="UP000291151"/>
    </source>
</evidence>
<reference evidence="2 3" key="1">
    <citation type="submission" date="2019-02" db="EMBL/GenBank/DDBJ databases">
        <title>Ureibacillus thermophilus.</title>
        <authorList>
            <person name="Sunny J.S."/>
            <person name="Natarajan A."/>
            <person name="Saleena L.M."/>
        </authorList>
    </citation>
    <scope>NUCLEOTIDE SEQUENCE [LARGE SCALE GENOMIC DNA]</scope>
    <source>
        <strain evidence="2 3">LM102</strain>
    </source>
</reference>
<name>A0A4P6UWW0_9BACL</name>
<feature type="domain" description="DUF1659" evidence="1">
    <location>
        <begin position="3"/>
        <end position="70"/>
    </location>
</feature>
<sequence>MANLTFEHSTLKIVYEMGVNESNETVLTTRSYRNVRDNVTAEQLASVVQAFIQLSKHPVVHASISKTEKIEF</sequence>
<dbReference type="EMBL" id="CP036528">
    <property type="protein sequence ID" value="QBK26182.1"/>
    <property type="molecule type" value="Genomic_DNA"/>
</dbReference>
<dbReference type="Pfam" id="PF07872">
    <property type="entry name" value="DUF1659"/>
    <property type="match status" value="1"/>
</dbReference>
<dbReference type="Proteomes" id="UP000291151">
    <property type="component" value="Chromosome"/>
</dbReference>
<dbReference type="KEGG" id="uth:DKZ56_10110"/>
<evidence type="ECO:0000259" key="1">
    <source>
        <dbReference type="Pfam" id="PF07872"/>
    </source>
</evidence>
<keyword evidence="3" id="KW-1185">Reference proteome</keyword>
<evidence type="ECO:0000313" key="2">
    <source>
        <dbReference type="EMBL" id="QBK26182.1"/>
    </source>
</evidence>